<reference evidence="2" key="1">
    <citation type="journal article" date="2019" name="Int. J. Syst. Evol. Microbiol.">
        <title>The Global Catalogue of Microorganisms (GCM) 10K type strain sequencing project: providing services to taxonomists for standard genome sequencing and annotation.</title>
        <authorList>
            <consortium name="The Broad Institute Genomics Platform"/>
            <consortium name="The Broad Institute Genome Sequencing Center for Infectious Disease"/>
            <person name="Wu L."/>
            <person name="Ma J."/>
        </authorList>
    </citation>
    <scope>NUCLEOTIDE SEQUENCE [LARGE SCALE GENOMIC DNA]</scope>
    <source>
        <strain evidence="2">DT92</strain>
    </source>
</reference>
<dbReference type="Gene3D" id="1.20.1440.60">
    <property type="entry name" value="23S rRNA-intervening sequence"/>
    <property type="match status" value="1"/>
</dbReference>
<gene>
    <name evidence="1" type="ORF">ACFSJT_16460</name>
</gene>
<organism evidence="1 2">
    <name type="scientific">Aquimarina celericrescens</name>
    <dbReference type="NCBI Taxonomy" id="1964542"/>
    <lineage>
        <taxon>Bacteria</taxon>
        <taxon>Pseudomonadati</taxon>
        <taxon>Bacteroidota</taxon>
        <taxon>Flavobacteriia</taxon>
        <taxon>Flavobacteriales</taxon>
        <taxon>Flavobacteriaceae</taxon>
        <taxon>Aquimarina</taxon>
    </lineage>
</organism>
<evidence type="ECO:0000313" key="2">
    <source>
        <dbReference type="Proteomes" id="UP001597344"/>
    </source>
</evidence>
<protein>
    <recommendedName>
        <fullName evidence="3">Four helix bundle protein</fullName>
    </recommendedName>
</protein>
<evidence type="ECO:0000313" key="1">
    <source>
        <dbReference type="EMBL" id="MFD2188400.1"/>
    </source>
</evidence>
<evidence type="ECO:0008006" key="3">
    <source>
        <dbReference type="Google" id="ProtNLM"/>
    </source>
</evidence>
<sequence>MALSIPKGAGAPDAQFNRHLQIALDCTRECVICFSVALRGKFISEEKDKIVKIQLTALLKMITRLQKRIKSRIKSNIKT</sequence>
<accession>A0ABW5B1L0</accession>
<name>A0ABW5B1L0_9FLAO</name>
<dbReference type="EMBL" id="JBHUHY010000016">
    <property type="protein sequence ID" value="MFD2188400.1"/>
    <property type="molecule type" value="Genomic_DNA"/>
</dbReference>
<dbReference type="SUPFAM" id="SSF158446">
    <property type="entry name" value="IVS-encoded protein-like"/>
    <property type="match status" value="1"/>
</dbReference>
<dbReference type="Proteomes" id="UP001597344">
    <property type="component" value="Unassembled WGS sequence"/>
</dbReference>
<comment type="caution">
    <text evidence="1">The sequence shown here is derived from an EMBL/GenBank/DDBJ whole genome shotgun (WGS) entry which is preliminary data.</text>
</comment>
<dbReference type="RefSeq" id="WP_378321432.1">
    <property type="nucleotide sequence ID" value="NZ_JBHUHY010000016.1"/>
</dbReference>
<keyword evidence="2" id="KW-1185">Reference proteome</keyword>
<dbReference type="InterPro" id="IPR036583">
    <property type="entry name" value="23S_rRNA_IVS_sf"/>
</dbReference>
<proteinExistence type="predicted"/>